<proteinExistence type="predicted"/>
<sequence length="168" mass="18228">MPAPAKRVERRIRTPPRPGQEPAGRRAEAHARVERQRGELSLRAHLHQALVDHHVDLVDRHVEHDGDLTGGHLDTAPGALQRRRAPASDQLQPVADASVPGPAGEVRTVARLRVGHGRVRGQADRPVDDPDVVGDAQRPHPAVQGTAHPRIQNMIVGWPSRSVKTVGA</sequence>
<evidence type="ECO:0000313" key="3">
    <source>
        <dbReference type="Proteomes" id="UP001157109"/>
    </source>
</evidence>
<keyword evidence="3" id="KW-1185">Reference proteome</keyword>
<feature type="region of interest" description="Disordered" evidence="1">
    <location>
        <begin position="114"/>
        <end position="133"/>
    </location>
</feature>
<feature type="region of interest" description="Disordered" evidence="1">
    <location>
        <begin position="64"/>
        <end position="103"/>
    </location>
</feature>
<accession>A0ABQ6HLS1</accession>
<feature type="compositionally biased region" description="Basic and acidic residues" evidence="1">
    <location>
        <begin position="23"/>
        <end position="38"/>
    </location>
</feature>
<organism evidence="2 3">
    <name type="scientific">Arsenicicoccus piscis</name>
    <dbReference type="NCBI Taxonomy" id="673954"/>
    <lineage>
        <taxon>Bacteria</taxon>
        <taxon>Bacillati</taxon>
        <taxon>Actinomycetota</taxon>
        <taxon>Actinomycetes</taxon>
        <taxon>Micrococcales</taxon>
        <taxon>Intrasporangiaceae</taxon>
        <taxon>Arsenicicoccus</taxon>
    </lineage>
</organism>
<dbReference type="Proteomes" id="UP001157109">
    <property type="component" value="Unassembled WGS sequence"/>
</dbReference>
<dbReference type="EMBL" id="BSUJ01000001">
    <property type="protein sequence ID" value="GMA19023.1"/>
    <property type="molecule type" value="Genomic_DNA"/>
</dbReference>
<evidence type="ECO:0000256" key="1">
    <source>
        <dbReference type="SAM" id="MobiDB-lite"/>
    </source>
</evidence>
<protein>
    <submittedName>
        <fullName evidence="2">Uncharacterized protein</fullName>
    </submittedName>
</protein>
<comment type="caution">
    <text evidence="2">The sequence shown here is derived from an EMBL/GenBank/DDBJ whole genome shotgun (WGS) entry which is preliminary data.</text>
</comment>
<feature type="region of interest" description="Disordered" evidence="1">
    <location>
        <begin position="1"/>
        <end position="38"/>
    </location>
</feature>
<name>A0ABQ6HLS1_9MICO</name>
<reference evidence="3" key="1">
    <citation type="journal article" date="2019" name="Int. J. Syst. Evol. Microbiol.">
        <title>The Global Catalogue of Microorganisms (GCM) 10K type strain sequencing project: providing services to taxonomists for standard genome sequencing and annotation.</title>
        <authorList>
            <consortium name="The Broad Institute Genomics Platform"/>
            <consortium name="The Broad Institute Genome Sequencing Center for Infectious Disease"/>
            <person name="Wu L."/>
            <person name="Ma J."/>
        </authorList>
    </citation>
    <scope>NUCLEOTIDE SEQUENCE [LARGE SCALE GENOMIC DNA]</scope>
    <source>
        <strain evidence="3">NBRC 105830</strain>
    </source>
</reference>
<evidence type="ECO:0000313" key="2">
    <source>
        <dbReference type="EMBL" id="GMA19023.1"/>
    </source>
</evidence>
<gene>
    <name evidence="2" type="ORF">GCM10025862_10440</name>
</gene>